<dbReference type="EMBL" id="JOJR01000977">
    <property type="protein sequence ID" value="RCN33080.1"/>
    <property type="molecule type" value="Genomic_DNA"/>
</dbReference>
<dbReference type="Proteomes" id="UP000252519">
    <property type="component" value="Unassembled WGS sequence"/>
</dbReference>
<feature type="region of interest" description="Disordered" evidence="2">
    <location>
        <begin position="117"/>
        <end position="146"/>
    </location>
</feature>
<keyword evidence="1" id="KW-0175">Coiled coil</keyword>
<evidence type="ECO:0000256" key="1">
    <source>
        <dbReference type="SAM" id="Coils"/>
    </source>
</evidence>
<protein>
    <submittedName>
        <fullName evidence="3">Uncharacterized protein</fullName>
    </submittedName>
</protein>
<feature type="compositionally biased region" description="Basic and acidic residues" evidence="2">
    <location>
        <begin position="7"/>
        <end position="18"/>
    </location>
</feature>
<evidence type="ECO:0000313" key="4">
    <source>
        <dbReference type="Proteomes" id="UP000252519"/>
    </source>
</evidence>
<comment type="caution">
    <text evidence="3">The sequence shown here is derived from an EMBL/GenBank/DDBJ whole genome shotgun (WGS) entry which is preliminary data.</text>
</comment>
<feature type="compositionally biased region" description="Low complexity" evidence="2">
    <location>
        <begin position="216"/>
        <end position="227"/>
    </location>
</feature>
<evidence type="ECO:0000256" key="2">
    <source>
        <dbReference type="SAM" id="MobiDB-lite"/>
    </source>
</evidence>
<sequence>MKVKERKKNEWRMGEESRVPASVRSAVSPRRSFRKSKQWPPEKSVPTLRYWQIDPTSQSRKDKEHEPTSLHDLIEESDREKSPKPQRRQGKKAPQAAPRQPVANVVYSKVFQGHGGVGLKVSEERPPSGEEVSANISLDRSDTNTGVHCTVTPAPITAELTAQGLVEKCSSDERSENLAEIPELHLSESEWDTHSIQADVPLEHFEQATSLQVPQTTDSSTSPIPTIELPRRRAAGAKQSGIVRALSPTPFKPPPVREITPEPSEELPREAAQPVTHTPHPSEHPSLLVGINTTPRPFVPAHPASEPLDKPTKAKPQKKVDFSKATLIPDAWKNTTEVVDESDIATEPQLSPGSTMNSPSMGRERDEKTSHNASAPYDGDVSDIYDNKSDNGSVLGSYMTDEHERWMQEELELARKEELAEMGPPEMQQKADHQEKEEWRQQAMALLNDDSQAERDYAIVAALHERLQGLRDMEEADRLKAIECIEKHQRNLEEQQDQLSVLLDSAIAYLRNLDTTRSTATGSSPQPQFPLAPLREGPSCSEVKVDSLSEVLEELEAIPARYRGPGDFIAEQLSHIDQQGQSFTRSTFEQRTEQRTVGGGGTPIGGHSAKQVEIRGHGMLNNPGSRVPVCEACKQQIRQVSQHLRGFVRITTRRVRPRDGTRMVP</sequence>
<feature type="compositionally biased region" description="Polar residues" evidence="2">
    <location>
        <begin position="348"/>
        <end position="360"/>
    </location>
</feature>
<accession>A0A368FQH4</accession>
<organism evidence="3 4">
    <name type="scientific">Ancylostoma caninum</name>
    <name type="common">Dog hookworm</name>
    <dbReference type="NCBI Taxonomy" id="29170"/>
    <lineage>
        <taxon>Eukaryota</taxon>
        <taxon>Metazoa</taxon>
        <taxon>Ecdysozoa</taxon>
        <taxon>Nematoda</taxon>
        <taxon>Chromadorea</taxon>
        <taxon>Rhabditida</taxon>
        <taxon>Rhabditina</taxon>
        <taxon>Rhabditomorpha</taxon>
        <taxon>Strongyloidea</taxon>
        <taxon>Ancylostomatidae</taxon>
        <taxon>Ancylostomatinae</taxon>
        <taxon>Ancylostoma</taxon>
    </lineage>
</organism>
<proteinExistence type="predicted"/>
<gene>
    <name evidence="3" type="ORF">ANCCAN_21101</name>
</gene>
<feature type="compositionally biased region" description="Basic and acidic residues" evidence="2">
    <location>
        <begin position="59"/>
        <end position="83"/>
    </location>
</feature>
<feature type="compositionally biased region" description="Polar residues" evidence="2">
    <location>
        <begin position="517"/>
        <end position="526"/>
    </location>
</feature>
<feature type="compositionally biased region" description="Basic and acidic residues" evidence="2">
    <location>
        <begin position="307"/>
        <end position="322"/>
    </location>
</feature>
<keyword evidence="4" id="KW-1185">Reference proteome</keyword>
<feature type="coiled-coil region" evidence="1">
    <location>
        <begin position="478"/>
        <end position="505"/>
    </location>
</feature>
<feature type="region of interest" description="Disordered" evidence="2">
    <location>
        <begin position="200"/>
        <end position="322"/>
    </location>
</feature>
<feature type="compositionally biased region" description="Polar residues" evidence="2">
    <location>
        <begin position="134"/>
        <end position="146"/>
    </location>
</feature>
<reference evidence="3 4" key="1">
    <citation type="submission" date="2014-10" db="EMBL/GenBank/DDBJ databases">
        <title>Draft genome of the hookworm Ancylostoma caninum.</title>
        <authorList>
            <person name="Mitreva M."/>
        </authorList>
    </citation>
    <scope>NUCLEOTIDE SEQUENCE [LARGE SCALE GENOMIC DNA]</scope>
    <source>
        <strain evidence="3 4">Baltimore</strain>
    </source>
</reference>
<dbReference type="STRING" id="29170.A0A368FQH4"/>
<name>A0A368FQH4_ANCCA</name>
<dbReference type="OrthoDB" id="5911912at2759"/>
<feature type="region of interest" description="Disordered" evidence="2">
    <location>
        <begin position="517"/>
        <end position="537"/>
    </location>
</feature>
<feature type="region of interest" description="Disordered" evidence="2">
    <location>
        <begin position="334"/>
        <end position="396"/>
    </location>
</feature>
<feature type="compositionally biased region" description="Low complexity" evidence="2">
    <location>
        <begin position="19"/>
        <end position="30"/>
    </location>
</feature>
<evidence type="ECO:0000313" key="3">
    <source>
        <dbReference type="EMBL" id="RCN33080.1"/>
    </source>
</evidence>
<dbReference type="AlphaFoldDB" id="A0A368FQH4"/>
<feature type="region of interest" description="Disordered" evidence="2">
    <location>
        <begin position="1"/>
        <end position="102"/>
    </location>
</feature>